<sequence length="115" mass="12862">MVPEPLGNSSLPKEREPVIDADKLSVTNISPSGCLANLLEDHSGRIDALIVKLPKWVATSALNQFMLLKADKLDKAEAPQLPIWPHHAFPQVDTNPWWCLRIRIRHSLGTLKIAR</sequence>
<evidence type="ECO:0000313" key="1">
    <source>
        <dbReference type="EMBL" id="CAN83968.1"/>
    </source>
</evidence>
<gene>
    <name evidence="1" type="ORF">VITISV_018628</name>
</gene>
<reference evidence="1" key="1">
    <citation type="journal article" date="2007" name="PLoS ONE">
        <title>The first genome sequence of an elite grapevine cultivar (Pinot noir Vitis vinifera L.): coping with a highly heterozygous genome.</title>
        <authorList>
            <person name="Velasco R."/>
            <person name="Zharkikh A."/>
            <person name="Troggio M."/>
            <person name="Cartwright D.A."/>
            <person name="Cestaro A."/>
            <person name="Pruss D."/>
            <person name="Pindo M."/>
            <person name="FitzGerald L.M."/>
            <person name="Vezzulli S."/>
            <person name="Reid J."/>
            <person name="Malacarne G."/>
            <person name="Iliev D."/>
            <person name="Coppola G."/>
            <person name="Wardell B."/>
            <person name="Micheletti D."/>
            <person name="Macalma T."/>
            <person name="Facci M."/>
            <person name="Mitchell J.T."/>
            <person name="Perazzolli M."/>
            <person name="Eldredge G."/>
            <person name="Gatto P."/>
            <person name="Oyzerski R."/>
            <person name="Moretto M."/>
            <person name="Gutin N."/>
            <person name="Stefanini M."/>
            <person name="Chen Y."/>
            <person name="Segala C."/>
            <person name="Davenport C."/>
            <person name="Dematte L."/>
            <person name="Mraz A."/>
            <person name="Battilana J."/>
            <person name="Stormo K."/>
            <person name="Costa F."/>
            <person name="Tao Q."/>
            <person name="Si-Ammour A."/>
            <person name="Harkins T."/>
            <person name="Lackey A."/>
            <person name="Perbost C."/>
            <person name="Taillon B."/>
            <person name="Stella A."/>
            <person name="Solovyev V."/>
            <person name="Fawcett J.A."/>
            <person name="Sterck L."/>
            <person name="Vandepoele K."/>
            <person name="Grando S.M."/>
            <person name="Toppo S."/>
            <person name="Moser C."/>
            <person name="Lanchbury J."/>
            <person name="Bogden R."/>
            <person name="Skolnick M."/>
            <person name="Sgaramella V."/>
            <person name="Bhatnagar S.K."/>
            <person name="Fontana P."/>
            <person name="Gutin A."/>
            <person name="Van de Peer Y."/>
            <person name="Salamini F."/>
            <person name="Viola R."/>
        </authorList>
    </citation>
    <scope>NUCLEOTIDE SEQUENCE</scope>
</reference>
<name>A5C5P6_VITVI</name>
<dbReference type="AlphaFoldDB" id="A5C5P6"/>
<accession>A5C5P6</accession>
<protein>
    <submittedName>
        <fullName evidence="1">Uncharacterized protein</fullName>
    </submittedName>
</protein>
<proteinExistence type="predicted"/>
<dbReference type="EMBL" id="AM483261">
    <property type="protein sequence ID" value="CAN83968.1"/>
    <property type="molecule type" value="Genomic_DNA"/>
</dbReference>
<organism evidence="1">
    <name type="scientific">Vitis vinifera</name>
    <name type="common">Grape</name>
    <dbReference type="NCBI Taxonomy" id="29760"/>
    <lineage>
        <taxon>Eukaryota</taxon>
        <taxon>Viridiplantae</taxon>
        <taxon>Streptophyta</taxon>
        <taxon>Embryophyta</taxon>
        <taxon>Tracheophyta</taxon>
        <taxon>Spermatophyta</taxon>
        <taxon>Magnoliopsida</taxon>
        <taxon>eudicotyledons</taxon>
        <taxon>Gunneridae</taxon>
        <taxon>Pentapetalae</taxon>
        <taxon>rosids</taxon>
        <taxon>Vitales</taxon>
        <taxon>Vitaceae</taxon>
        <taxon>Viteae</taxon>
        <taxon>Vitis</taxon>
    </lineage>
</organism>
<dbReference type="OrthoDB" id="1925139at2759"/>